<dbReference type="Pfam" id="PF02621">
    <property type="entry name" value="VitK2_biosynth"/>
    <property type="match status" value="1"/>
</dbReference>
<sequence length="240" mass="28443">MKIVEIASNFYMKFDSSDSEILEFKHIEKNIKYLNKKIFDFAYDISLIDFSLYPLVFEEYALIYSGVKFEKEASGKLIRKKEKRLKPNFKLALEDENSIYAMLLRIKYSEARIITMDEKEIKKAILEDEVHAGLVFNGEFFNDFCVENDINQIWNSLNKKNLPFPVSCFVVRRSLPLVDAIESQRVLENKFQDGKFYENKDKSSAIEFLFELGYKYGFYPQKINIYDNLIPVEYLDFRFS</sequence>
<evidence type="ECO:0000313" key="4">
    <source>
        <dbReference type="EMBL" id="PSM53220.1"/>
    </source>
</evidence>
<dbReference type="OrthoDB" id="9809439at2"/>
<dbReference type="InterPro" id="IPR003773">
    <property type="entry name" value="Menaquinone_biosynth"/>
</dbReference>
<dbReference type="EMBL" id="PDHH01000001">
    <property type="protein sequence ID" value="PSM53220.1"/>
    <property type="molecule type" value="Genomic_DNA"/>
</dbReference>
<dbReference type="PANTHER" id="PTHR37167">
    <property type="entry name" value="1,4-DIHYDROXY-6-NAPHTOATE SYNTHASE"/>
    <property type="match status" value="1"/>
</dbReference>
<evidence type="ECO:0000313" key="5">
    <source>
        <dbReference type="Proteomes" id="UP000240535"/>
    </source>
</evidence>
<dbReference type="RefSeq" id="WP_106869796.1">
    <property type="nucleotide sequence ID" value="NZ_CP053841.1"/>
</dbReference>
<evidence type="ECO:0000256" key="3">
    <source>
        <dbReference type="ARBA" id="ARBA00023239"/>
    </source>
</evidence>
<evidence type="ECO:0008006" key="6">
    <source>
        <dbReference type="Google" id="ProtNLM"/>
    </source>
</evidence>
<dbReference type="InterPro" id="IPR030869">
    <property type="entry name" value="MqnD"/>
</dbReference>
<protein>
    <recommendedName>
        <fullName evidence="6">Menaquinone biosynthetic enzyme MqnA</fullName>
    </recommendedName>
</protein>
<gene>
    <name evidence="4" type="ORF">CQ405_01355</name>
</gene>
<evidence type="ECO:0000256" key="2">
    <source>
        <dbReference type="ARBA" id="ARBA00022428"/>
    </source>
</evidence>
<keyword evidence="2" id="KW-0474">Menaquinone biosynthesis</keyword>
<dbReference type="PANTHER" id="PTHR37167:SF1">
    <property type="entry name" value="1,4-DIHYDROXY-6-NAPHTOATE SYNTHASE"/>
    <property type="match status" value="1"/>
</dbReference>
<organism evidence="4 5">
    <name type="scientific">Campylobacter blaseri</name>
    <dbReference type="NCBI Taxonomy" id="2042961"/>
    <lineage>
        <taxon>Bacteria</taxon>
        <taxon>Pseudomonadati</taxon>
        <taxon>Campylobacterota</taxon>
        <taxon>Epsilonproteobacteria</taxon>
        <taxon>Campylobacterales</taxon>
        <taxon>Campylobacteraceae</taxon>
        <taxon>Campylobacter</taxon>
    </lineage>
</organism>
<keyword evidence="3" id="KW-0456">Lyase</keyword>
<dbReference type="Proteomes" id="UP000240535">
    <property type="component" value="Unassembled WGS sequence"/>
</dbReference>
<comment type="pathway">
    <text evidence="1">Quinol/quinone metabolism; menaquinone biosynthesis.</text>
</comment>
<accession>A0A2P8R3Z4</accession>
<dbReference type="GO" id="GO:0009234">
    <property type="term" value="P:menaquinone biosynthetic process"/>
    <property type="evidence" value="ECO:0007669"/>
    <property type="project" value="UniProtKB-UniPathway"/>
</dbReference>
<name>A0A2P8R3Z4_9BACT</name>
<comment type="caution">
    <text evidence="4">The sequence shown here is derived from an EMBL/GenBank/DDBJ whole genome shotgun (WGS) entry which is preliminary data.</text>
</comment>
<dbReference type="GO" id="GO:0016829">
    <property type="term" value="F:lyase activity"/>
    <property type="evidence" value="ECO:0007669"/>
    <property type="project" value="UniProtKB-KW"/>
</dbReference>
<reference evidence="5" key="1">
    <citation type="submission" date="2017-10" db="EMBL/GenBank/DDBJ databases">
        <title>Campylobacter species from seals.</title>
        <authorList>
            <person name="Gilbert M.J."/>
            <person name="Zomer A.L."/>
            <person name="Timmerman A.J."/>
            <person name="Duim B."/>
            <person name="Wagenaar J.A."/>
        </authorList>
    </citation>
    <scope>NUCLEOTIDE SEQUENCE [LARGE SCALE GENOMIC DNA]</scope>
    <source>
        <strain evidence="5">17S00004-5</strain>
    </source>
</reference>
<dbReference type="UniPathway" id="UPA00079"/>
<evidence type="ECO:0000256" key="1">
    <source>
        <dbReference type="ARBA" id="ARBA00004863"/>
    </source>
</evidence>
<keyword evidence="5" id="KW-1185">Reference proteome</keyword>
<dbReference type="SUPFAM" id="SSF53850">
    <property type="entry name" value="Periplasmic binding protein-like II"/>
    <property type="match status" value="1"/>
</dbReference>
<proteinExistence type="predicted"/>
<dbReference type="AlphaFoldDB" id="A0A2P8R3Z4"/>